<dbReference type="Proteomes" id="UP000192923">
    <property type="component" value="Unassembled WGS sequence"/>
</dbReference>
<dbReference type="OrthoDB" id="9789501at2"/>
<organism evidence="2 3">
    <name type="scientific">Methylomagnum ishizawai</name>
    <dbReference type="NCBI Taxonomy" id="1760988"/>
    <lineage>
        <taxon>Bacteria</taxon>
        <taxon>Pseudomonadati</taxon>
        <taxon>Pseudomonadota</taxon>
        <taxon>Gammaproteobacteria</taxon>
        <taxon>Methylococcales</taxon>
        <taxon>Methylococcaceae</taxon>
        <taxon>Methylomagnum</taxon>
    </lineage>
</organism>
<reference evidence="2 3" key="1">
    <citation type="submission" date="2016-12" db="EMBL/GenBank/DDBJ databases">
        <authorList>
            <person name="Song W.-J."/>
            <person name="Kurnit D.M."/>
        </authorList>
    </citation>
    <scope>NUCLEOTIDE SEQUENCE [LARGE SCALE GENOMIC DNA]</scope>
    <source>
        <strain evidence="2 3">175</strain>
    </source>
</reference>
<proteinExistence type="predicted"/>
<gene>
    <name evidence="2" type="ORF">SAMN02949497_3160</name>
</gene>
<evidence type="ECO:0000259" key="1">
    <source>
        <dbReference type="Pfam" id="PF08808"/>
    </source>
</evidence>
<dbReference type="STRING" id="1760988.SAMN02949497_3160"/>
<sequence>MTCWGGGGTRGFQLIRAWWLCQTAHGAGAFDGEDARRYGGRWNHKESAVVYTAATQSLAALEILVHTDSGLLAVEYLAVPSAIIPTETNDLLNPAHRDFAQLRIGEPSNFTFDPRLRR</sequence>
<dbReference type="AlphaFoldDB" id="A0A1Y6D7F3"/>
<keyword evidence="3" id="KW-1185">Reference proteome</keyword>
<feature type="domain" description="RES" evidence="1">
    <location>
        <begin position="18"/>
        <end position="73"/>
    </location>
</feature>
<evidence type="ECO:0000313" key="2">
    <source>
        <dbReference type="EMBL" id="SMF95785.1"/>
    </source>
</evidence>
<protein>
    <submittedName>
        <fullName evidence="2">RES domain-containing protein</fullName>
    </submittedName>
</protein>
<dbReference type="Pfam" id="PF08808">
    <property type="entry name" value="RES"/>
    <property type="match status" value="1"/>
</dbReference>
<accession>A0A1Y6D7F3</accession>
<evidence type="ECO:0000313" key="3">
    <source>
        <dbReference type="Proteomes" id="UP000192923"/>
    </source>
</evidence>
<dbReference type="InterPro" id="IPR014914">
    <property type="entry name" value="RES_dom"/>
</dbReference>
<name>A0A1Y6D7F3_9GAMM</name>
<dbReference type="EMBL" id="FXAM01000001">
    <property type="protein sequence ID" value="SMF95785.1"/>
    <property type="molecule type" value="Genomic_DNA"/>
</dbReference>